<keyword evidence="3" id="KW-0238">DNA-binding</keyword>
<dbReference type="GO" id="GO:0005634">
    <property type="term" value="C:nucleus"/>
    <property type="evidence" value="ECO:0007669"/>
    <property type="project" value="UniProtKB-SubCell"/>
</dbReference>
<organism evidence="7 8">
    <name type="scientific">Carya illinoinensis</name>
    <name type="common">Pecan</name>
    <dbReference type="NCBI Taxonomy" id="32201"/>
    <lineage>
        <taxon>Eukaryota</taxon>
        <taxon>Viridiplantae</taxon>
        <taxon>Streptophyta</taxon>
        <taxon>Embryophyta</taxon>
        <taxon>Tracheophyta</taxon>
        <taxon>Spermatophyta</taxon>
        <taxon>Magnoliopsida</taxon>
        <taxon>eudicotyledons</taxon>
        <taxon>Gunneridae</taxon>
        <taxon>Pentapetalae</taxon>
        <taxon>rosids</taxon>
        <taxon>fabids</taxon>
        <taxon>Fagales</taxon>
        <taxon>Juglandaceae</taxon>
        <taxon>Carya</taxon>
    </lineage>
</organism>
<dbReference type="SUPFAM" id="SSF101941">
    <property type="entry name" value="NAC domain"/>
    <property type="match status" value="1"/>
</dbReference>
<keyword evidence="2" id="KW-0805">Transcription regulation</keyword>
<accession>A0A8T1PX76</accession>
<sequence length="288" mass="32773">MRGGRILKPGSGGQEILLYHLQNRIISGIPNPEIGECDLYGEKEPWEIWDQGSNKNLQEDLLVFTKLKKKTAKASRVDRTIGTGSWKAEDVGVEIYWRENSILDGMATTLFGMKKRFHYEGRSSSVDDDRLHWIMYEYSLDADHHAQCQDYVICRMKRIDDSGKKSKSRKRESTEIMEKGKEIYKRNHGEVAQVNNIGIGSTTAMKAAAEPAGVNSSESRMGNFSCSHIVTMRNTNELLMDIKSFGEELTGNHQADQTMEEPDDQIEMIDTKRFVDVWNVNGCELLKK</sequence>
<dbReference type="EMBL" id="CM031815">
    <property type="protein sequence ID" value="KAG6647775.1"/>
    <property type="molecule type" value="Genomic_DNA"/>
</dbReference>
<gene>
    <name evidence="7" type="ORF">CIPAW_07G101500</name>
</gene>
<evidence type="ECO:0000259" key="6">
    <source>
        <dbReference type="PROSITE" id="PS51005"/>
    </source>
</evidence>
<evidence type="ECO:0000313" key="7">
    <source>
        <dbReference type="EMBL" id="KAG6647775.1"/>
    </source>
</evidence>
<evidence type="ECO:0000313" key="8">
    <source>
        <dbReference type="Proteomes" id="UP000811609"/>
    </source>
</evidence>
<comment type="caution">
    <text evidence="7">The sequence shown here is derived from an EMBL/GenBank/DDBJ whole genome shotgun (WGS) entry which is preliminary data.</text>
</comment>
<evidence type="ECO:0000256" key="4">
    <source>
        <dbReference type="ARBA" id="ARBA00023163"/>
    </source>
</evidence>
<dbReference type="GO" id="GO:0003677">
    <property type="term" value="F:DNA binding"/>
    <property type="evidence" value="ECO:0007669"/>
    <property type="project" value="UniProtKB-KW"/>
</dbReference>
<name>A0A8T1PX76_CARIL</name>
<dbReference type="PROSITE" id="PS51005">
    <property type="entry name" value="NAC"/>
    <property type="match status" value="1"/>
</dbReference>
<reference evidence="7" key="1">
    <citation type="submission" date="2020-12" db="EMBL/GenBank/DDBJ databases">
        <title>WGS assembly of Carya illinoinensis cv. Pawnee.</title>
        <authorList>
            <person name="Platts A."/>
            <person name="Shu S."/>
            <person name="Wright S."/>
            <person name="Barry K."/>
            <person name="Edger P."/>
            <person name="Pires J.C."/>
            <person name="Schmutz J."/>
        </authorList>
    </citation>
    <scope>NUCLEOTIDE SEQUENCE</scope>
    <source>
        <tissue evidence="7">Leaf</tissue>
    </source>
</reference>
<keyword evidence="4" id="KW-0804">Transcription</keyword>
<dbReference type="OrthoDB" id="774757at2759"/>
<evidence type="ECO:0000256" key="2">
    <source>
        <dbReference type="ARBA" id="ARBA00023015"/>
    </source>
</evidence>
<evidence type="ECO:0000256" key="3">
    <source>
        <dbReference type="ARBA" id="ARBA00023125"/>
    </source>
</evidence>
<protein>
    <recommendedName>
        <fullName evidence="6">NAC domain-containing protein</fullName>
    </recommendedName>
</protein>
<keyword evidence="8" id="KW-1185">Reference proteome</keyword>
<dbReference type="Pfam" id="PF02365">
    <property type="entry name" value="NAM"/>
    <property type="match status" value="1"/>
</dbReference>
<dbReference type="InterPro" id="IPR036093">
    <property type="entry name" value="NAC_dom_sf"/>
</dbReference>
<feature type="domain" description="NAC" evidence="6">
    <location>
        <begin position="3"/>
        <end position="159"/>
    </location>
</feature>
<dbReference type="GO" id="GO:0006355">
    <property type="term" value="P:regulation of DNA-templated transcription"/>
    <property type="evidence" value="ECO:0007669"/>
    <property type="project" value="InterPro"/>
</dbReference>
<dbReference type="PANTHER" id="PTHR31989">
    <property type="entry name" value="NAC DOMAIN-CONTAINING PROTEIN 82-RELATED"/>
    <property type="match status" value="1"/>
</dbReference>
<evidence type="ECO:0000256" key="5">
    <source>
        <dbReference type="ARBA" id="ARBA00023242"/>
    </source>
</evidence>
<comment type="subcellular location">
    <subcellularLocation>
        <location evidence="1">Nucleus</location>
    </subcellularLocation>
</comment>
<dbReference type="Gene3D" id="2.170.150.80">
    <property type="entry name" value="NAC domain"/>
    <property type="match status" value="1"/>
</dbReference>
<dbReference type="Proteomes" id="UP000811609">
    <property type="component" value="Chromosome 7"/>
</dbReference>
<keyword evidence="5" id="KW-0539">Nucleus</keyword>
<proteinExistence type="predicted"/>
<dbReference type="InterPro" id="IPR003441">
    <property type="entry name" value="NAC-dom"/>
</dbReference>
<evidence type="ECO:0000256" key="1">
    <source>
        <dbReference type="ARBA" id="ARBA00004123"/>
    </source>
</evidence>
<dbReference type="AlphaFoldDB" id="A0A8T1PX76"/>